<dbReference type="Gene3D" id="3.40.50.720">
    <property type="entry name" value="NAD(P)-binding Rossmann-like Domain"/>
    <property type="match status" value="1"/>
</dbReference>
<name>A0A9P3G9N5_9APHY</name>
<gene>
    <name evidence="1" type="ORF">PsYK624_060420</name>
</gene>
<comment type="caution">
    <text evidence="1">The sequence shown here is derived from an EMBL/GenBank/DDBJ whole genome shotgun (WGS) entry which is preliminary data.</text>
</comment>
<sequence length="302" mass="33322">MQLPAFAAQPDVEVLILGAGWTSTFLIPLCVERRVSYAATSRPSHPKPETVPFHFDEHAAHPDRGAFAALPSARTVLVTFPIVAPGAATRLVRLYEETHPGAAPRFVQLGSSGIWELQPGQDSVWLDRHSPYKTHDARAAAEQELLALSPGTPTTVLNLSGLYGGPRAMKHVVGRVAPTKEALRRSGSIHMIHGIDVARVILAVHSNFALAAGQRWLLTNNRVYDWWDIAATWGTEFATLKGQAPSPHARGERGLQPQWARELMREERVRALPRSPEQLGRALDSRDFWDTFGLEPLILQLD</sequence>
<dbReference type="SUPFAM" id="SSF51735">
    <property type="entry name" value="NAD(P)-binding Rossmann-fold domains"/>
    <property type="match status" value="1"/>
</dbReference>
<dbReference type="InterPro" id="IPR036291">
    <property type="entry name" value="NAD(P)-bd_dom_sf"/>
</dbReference>
<proteinExistence type="predicted"/>
<dbReference type="PANTHER" id="PTHR40129">
    <property type="entry name" value="KETOPANTOATE REDUCTASE N-TERMINAL DOMAIN-CONTAINING PROTEIN"/>
    <property type="match status" value="1"/>
</dbReference>
<dbReference type="OrthoDB" id="674948at2759"/>
<dbReference type="PANTHER" id="PTHR40129:SF2">
    <property type="entry name" value="KETOPANTOATE REDUCTASE N-TERMINAL DOMAIN-CONTAINING PROTEIN"/>
    <property type="match status" value="1"/>
</dbReference>
<accession>A0A9P3G9N5</accession>
<reference evidence="1 2" key="1">
    <citation type="submission" date="2021-08" db="EMBL/GenBank/DDBJ databases">
        <title>Draft Genome Sequence of Phanerochaete sordida strain YK-624.</title>
        <authorList>
            <person name="Mori T."/>
            <person name="Dohra H."/>
            <person name="Suzuki T."/>
            <person name="Kawagishi H."/>
            <person name="Hirai H."/>
        </authorList>
    </citation>
    <scope>NUCLEOTIDE SEQUENCE [LARGE SCALE GENOMIC DNA]</scope>
    <source>
        <strain evidence="1 2">YK-624</strain>
    </source>
</reference>
<protein>
    <submittedName>
        <fullName evidence="1">Uncharacterized protein</fullName>
    </submittedName>
</protein>
<dbReference type="AlphaFoldDB" id="A0A9P3G9N5"/>
<evidence type="ECO:0000313" key="2">
    <source>
        <dbReference type="Proteomes" id="UP000703269"/>
    </source>
</evidence>
<dbReference type="Proteomes" id="UP000703269">
    <property type="component" value="Unassembled WGS sequence"/>
</dbReference>
<dbReference type="EMBL" id="BPQB01000014">
    <property type="protein sequence ID" value="GJE89929.1"/>
    <property type="molecule type" value="Genomic_DNA"/>
</dbReference>
<keyword evidence="2" id="KW-1185">Reference proteome</keyword>
<evidence type="ECO:0000313" key="1">
    <source>
        <dbReference type="EMBL" id="GJE89929.1"/>
    </source>
</evidence>
<organism evidence="1 2">
    <name type="scientific">Phanerochaete sordida</name>
    <dbReference type="NCBI Taxonomy" id="48140"/>
    <lineage>
        <taxon>Eukaryota</taxon>
        <taxon>Fungi</taxon>
        <taxon>Dikarya</taxon>
        <taxon>Basidiomycota</taxon>
        <taxon>Agaricomycotina</taxon>
        <taxon>Agaricomycetes</taxon>
        <taxon>Polyporales</taxon>
        <taxon>Phanerochaetaceae</taxon>
        <taxon>Phanerochaete</taxon>
    </lineage>
</organism>